<keyword evidence="2" id="KW-1185">Reference proteome</keyword>
<sequence>MLARFFFRRDGKTCFSGGDAVSRPTSPTHLICTGFLSQGATARRLSQSEWNELRPFFRE</sequence>
<dbReference type="AlphaFoldDB" id="A0A9D3MCC9"/>
<reference evidence="1" key="1">
    <citation type="submission" date="2021-01" db="EMBL/GenBank/DDBJ databases">
        <title>A chromosome-scale assembly of European eel, Anguilla anguilla.</title>
        <authorList>
            <person name="Henkel C."/>
            <person name="Jong-Raadsen S.A."/>
            <person name="Dufour S."/>
            <person name="Weltzien F.-A."/>
            <person name="Palstra A.P."/>
            <person name="Pelster B."/>
            <person name="Spaink H.P."/>
            <person name="Van Den Thillart G.E."/>
            <person name="Jansen H."/>
            <person name="Zahm M."/>
            <person name="Klopp C."/>
            <person name="Cedric C."/>
            <person name="Louis A."/>
            <person name="Berthelot C."/>
            <person name="Parey E."/>
            <person name="Roest Crollius H."/>
            <person name="Montfort J."/>
            <person name="Robinson-Rechavi M."/>
            <person name="Bucao C."/>
            <person name="Bouchez O."/>
            <person name="Gislard M."/>
            <person name="Lluch J."/>
            <person name="Milhes M."/>
            <person name="Lampietro C."/>
            <person name="Lopez Roques C."/>
            <person name="Donnadieu C."/>
            <person name="Braasch I."/>
            <person name="Desvignes T."/>
            <person name="Postlethwait J."/>
            <person name="Bobe J."/>
            <person name="Guiguen Y."/>
            <person name="Dirks R."/>
        </authorList>
    </citation>
    <scope>NUCLEOTIDE SEQUENCE</scope>
    <source>
        <strain evidence="1">Tag_6206</strain>
        <tissue evidence="1">Liver</tissue>
    </source>
</reference>
<comment type="caution">
    <text evidence="1">The sequence shown here is derived from an EMBL/GenBank/DDBJ whole genome shotgun (WGS) entry which is preliminary data.</text>
</comment>
<gene>
    <name evidence="1" type="ORF">ANANG_G00114310</name>
</gene>
<name>A0A9D3MCC9_ANGAN</name>
<dbReference type="EMBL" id="JAFIRN010000006">
    <property type="protein sequence ID" value="KAG5846380.1"/>
    <property type="molecule type" value="Genomic_DNA"/>
</dbReference>
<organism evidence="1 2">
    <name type="scientific">Anguilla anguilla</name>
    <name type="common">European freshwater eel</name>
    <name type="synonym">Muraena anguilla</name>
    <dbReference type="NCBI Taxonomy" id="7936"/>
    <lineage>
        <taxon>Eukaryota</taxon>
        <taxon>Metazoa</taxon>
        <taxon>Chordata</taxon>
        <taxon>Craniata</taxon>
        <taxon>Vertebrata</taxon>
        <taxon>Euteleostomi</taxon>
        <taxon>Actinopterygii</taxon>
        <taxon>Neopterygii</taxon>
        <taxon>Teleostei</taxon>
        <taxon>Anguilliformes</taxon>
        <taxon>Anguillidae</taxon>
        <taxon>Anguilla</taxon>
    </lineage>
</organism>
<evidence type="ECO:0000313" key="1">
    <source>
        <dbReference type="EMBL" id="KAG5846380.1"/>
    </source>
</evidence>
<proteinExistence type="predicted"/>
<evidence type="ECO:0000313" key="2">
    <source>
        <dbReference type="Proteomes" id="UP001044222"/>
    </source>
</evidence>
<dbReference type="Proteomes" id="UP001044222">
    <property type="component" value="Unassembled WGS sequence"/>
</dbReference>
<accession>A0A9D3MCC9</accession>
<protein>
    <submittedName>
        <fullName evidence="1">Uncharacterized protein</fullName>
    </submittedName>
</protein>